<accession>A0ACB5T6S2</accession>
<evidence type="ECO:0000313" key="2">
    <source>
        <dbReference type="Proteomes" id="UP001165064"/>
    </source>
</evidence>
<sequence>MARGSRRSRRQVSDEEDEYQEDSFIINDEEEEEEKEEYQPHRGSHKRHKTQTQTQTQTPQSEVDDSMMSNYGSGLDSRTEKIDKLVKAFVRVMIGLEDKRQTLNKVTIAKVMESEKEKGTGIQFKKHLLNLIRRNLRDVFGLDLVELNNIQALHLN</sequence>
<gene>
    <name evidence="1" type="ORF">Amon02_000550400</name>
</gene>
<dbReference type="Proteomes" id="UP001165064">
    <property type="component" value="Unassembled WGS sequence"/>
</dbReference>
<keyword evidence="2" id="KW-1185">Reference proteome</keyword>
<evidence type="ECO:0000313" key="1">
    <source>
        <dbReference type="EMBL" id="GME82413.1"/>
    </source>
</evidence>
<proteinExistence type="predicted"/>
<dbReference type="EMBL" id="BSXS01004065">
    <property type="protein sequence ID" value="GME82413.1"/>
    <property type="molecule type" value="Genomic_DNA"/>
</dbReference>
<comment type="caution">
    <text evidence="1">The sequence shown here is derived from an EMBL/GenBank/DDBJ whole genome shotgun (WGS) entry which is preliminary data.</text>
</comment>
<organism evidence="1 2">
    <name type="scientific">Ambrosiozyma monospora</name>
    <name type="common">Yeast</name>
    <name type="synonym">Endomycopsis monosporus</name>
    <dbReference type="NCBI Taxonomy" id="43982"/>
    <lineage>
        <taxon>Eukaryota</taxon>
        <taxon>Fungi</taxon>
        <taxon>Dikarya</taxon>
        <taxon>Ascomycota</taxon>
        <taxon>Saccharomycotina</taxon>
        <taxon>Pichiomycetes</taxon>
        <taxon>Pichiales</taxon>
        <taxon>Pichiaceae</taxon>
        <taxon>Ambrosiozyma</taxon>
    </lineage>
</organism>
<reference evidence="1" key="1">
    <citation type="submission" date="2023-04" db="EMBL/GenBank/DDBJ databases">
        <title>Ambrosiozyma monospora NBRC 10751.</title>
        <authorList>
            <person name="Ichikawa N."/>
            <person name="Sato H."/>
            <person name="Tonouchi N."/>
        </authorList>
    </citation>
    <scope>NUCLEOTIDE SEQUENCE</scope>
    <source>
        <strain evidence="1">NBRC 10751</strain>
    </source>
</reference>
<name>A0ACB5T6S2_AMBMO</name>
<protein>
    <submittedName>
        <fullName evidence="1">Unnamed protein product</fullName>
    </submittedName>
</protein>